<comment type="similarity">
    <text evidence="10">Belongs to the CRISPR-associated endonuclease Cas1 family.</text>
</comment>
<evidence type="ECO:0000256" key="3">
    <source>
        <dbReference type="ARBA" id="ARBA00022759"/>
    </source>
</evidence>
<evidence type="ECO:0000256" key="9">
    <source>
        <dbReference type="ARBA" id="ARBA00038592"/>
    </source>
</evidence>
<keyword evidence="12" id="KW-1185">Reference proteome</keyword>
<dbReference type="EMBL" id="VCPD01000003">
    <property type="protein sequence ID" value="TMV07540.1"/>
    <property type="molecule type" value="Genomic_DNA"/>
</dbReference>
<evidence type="ECO:0000256" key="8">
    <source>
        <dbReference type="ARBA" id="ARBA00023211"/>
    </source>
</evidence>
<evidence type="ECO:0000256" key="4">
    <source>
        <dbReference type="ARBA" id="ARBA00022801"/>
    </source>
</evidence>
<keyword evidence="8 10" id="KW-0464">Manganese</keyword>
<evidence type="ECO:0000256" key="5">
    <source>
        <dbReference type="ARBA" id="ARBA00022842"/>
    </source>
</evidence>
<dbReference type="Gene3D" id="3.100.10.20">
    <property type="entry name" value="CRISPR-associated endonuclease Cas1, N-terminal domain"/>
    <property type="match status" value="1"/>
</dbReference>
<evidence type="ECO:0000256" key="10">
    <source>
        <dbReference type="HAMAP-Rule" id="MF_01470"/>
    </source>
</evidence>
<dbReference type="PANTHER" id="PTHR34353">
    <property type="entry name" value="CRISPR-ASSOCIATED ENDONUCLEASE CAS1 1"/>
    <property type="match status" value="1"/>
</dbReference>
<feature type="binding site" evidence="10">
    <location>
        <position position="228"/>
    </location>
    <ligand>
        <name>Mn(2+)</name>
        <dbReference type="ChEBI" id="CHEBI:29035"/>
    </ligand>
</feature>
<accession>A0ABY2WXE5</accession>
<keyword evidence="1 10" id="KW-0540">Nuclease</keyword>
<dbReference type="NCBIfam" id="TIGR00287">
    <property type="entry name" value="cas1"/>
    <property type="match status" value="1"/>
</dbReference>
<dbReference type="RefSeq" id="WP_138841251.1">
    <property type="nucleotide sequence ID" value="NZ_VCPD01000003.1"/>
</dbReference>
<keyword evidence="3 10" id="KW-0255">Endonuclease</keyword>
<evidence type="ECO:0000256" key="6">
    <source>
        <dbReference type="ARBA" id="ARBA00023118"/>
    </source>
</evidence>
<keyword evidence="7 10" id="KW-0238">DNA-binding</keyword>
<feature type="binding site" evidence="10">
    <location>
        <position position="243"/>
    </location>
    <ligand>
        <name>Mn(2+)</name>
        <dbReference type="ChEBI" id="CHEBI:29035"/>
    </ligand>
</feature>
<dbReference type="InterPro" id="IPR042211">
    <property type="entry name" value="CRISPR-assoc_Cas1_N"/>
</dbReference>
<evidence type="ECO:0000256" key="7">
    <source>
        <dbReference type="ARBA" id="ARBA00023125"/>
    </source>
</evidence>
<gene>
    <name evidence="11" type="primary">cas1c</name>
    <name evidence="10" type="synonym">cas1</name>
    <name evidence="11" type="ORF">FGK63_08695</name>
</gene>
<sequence length="337" mass="37216">MKKLLNTLYVTSEGAWARKNGANVVVQVDGQERGRAPLHLLDGIICFGPVGLSPQLMHACSEAGVTVTYLSPTGKFLARVEGPMSGNVLLRRAQHEQSRDAPMLVARAIVAAKCANQRSLIRRYLRDHGDGSGQLGAAERRLSDAARLALTATDGETLRGLEGEGANAFFSVFDQMIRVPEPRFSGRSRRPPLDPPNAILSFLYVLLAADCRGALEAVGLDPQMGFLHRDRPGRASLALDLMEEFRAPLADRLCLSLLNRRQLGKRDFRTEETGGVFLTDKGRKIVLTAWQERKRGAVIHPFLNEKLPIGLFPHVQARLLARHLRSDLDGYPAFIWK</sequence>
<comment type="cofactor">
    <cofactor evidence="10">
        <name>Mg(2+)</name>
        <dbReference type="ChEBI" id="CHEBI:18420"/>
    </cofactor>
    <cofactor evidence="10">
        <name>Mn(2+)</name>
        <dbReference type="ChEBI" id="CHEBI:29035"/>
    </cofactor>
</comment>
<organism evidence="11 12">
    <name type="scientific">Ruegeria sediminis</name>
    <dbReference type="NCBI Taxonomy" id="2583820"/>
    <lineage>
        <taxon>Bacteria</taxon>
        <taxon>Pseudomonadati</taxon>
        <taxon>Pseudomonadota</taxon>
        <taxon>Alphaproteobacteria</taxon>
        <taxon>Rhodobacterales</taxon>
        <taxon>Roseobacteraceae</taxon>
        <taxon>Ruegeria</taxon>
    </lineage>
</organism>
<reference evidence="11 12" key="1">
    <citation type="submission" date="2019-05" db="EMBL/GenBank/DDBJ databases">
        <title>Ruegeria sp. nov., isolated from tidal flat.</title>
        <authorList>
            <person name="Kim W."/>
        </authorList>
    </citation>
    <scope>NUCLEOTIDE SEQUENCE [LARGE SCALE GENOMIC DNA]</scope>
    <source>
        <strain evidence="11 12">CAU 1488</strain>
    </source>
</reference>
<dbReference type="Pfam" id="PF01867">
    <property type="entry name" value="Cas_Cas1"/>
    <property type="match status" value="1"/>
</dbReference>
<dbReference type="PANTHER" id="PTHR34353:SF2">
    <property type="entry name" value="CRISPR-ASSOCIATED ENDONUCLEASE CAS1 1"/>
    <property type="match status" value="1"/>
</dbReference>
<keyword evidence="2 10" id="KW-0479">Metal-binding</keyword>
<keyword evidence="4 10" id="KW-0378">Hydrolase</keyword>
<comment type="subunit">
    <text evidence="9 10">Homodimer, forms a heterotetramer with a Cas2 homodimer.</text>
</comment>
<dbReference type="CDD" id="cd09721">
    <property type="entry name" value="Cas1_I-C"/>
    <property type="match status" value="1"/>
</dbReference>
<comment type="function">
    <text evidence="10">CRISPR (clustered regularly interspaced short palindromic repeat), is an adaptive immune system that provides protection against mobile genetic elements (viruses, transposable elements and conjugative plasmids). CRISPR clusters contain spacers, sequences complementary to antecedent mobile elements, and target invading nucleic acids. CRISPR clusters are transcribed and processed into CRISPR RNA (crRNA). Acts as a dsDNA endonuclease. Involved in the integration of spacer DNA into the CRISPR cassette.</text>
</comment>
<evidence type="ECO:0000256" key="1">
    <source>
        <dbReference type="ARBA" id="ARBA00022722"/>
    </source>
</evidence>
<dbReference type="InterPro" id="IPR050646">
    <property type="entry name" value="Cas1"/>
</dbReference>
<name>A0ABY2WXE5_9RHOB</name>
<feature type="binding site" evidence="10">
    <location>
        <position position="162"/>
    </location>
    <ligand>
        <name>Mn(2+)</name>
        <dbReference type="ChEBI" id="CHEBI:29035"/>
    </ligand>
</feature>
<evidence type="ECO:0000313" key="12">
    <source>
        <dbReference type="Proteomes" id="UP001193035"/>
    </source>
</evidence>
<dbReference type="Gene3D" id="1.20.120.920">
    <property type="entry name" value="CRISPR-associated endonuclease Cas1, C-terminal domain"/>
    <property type="match status" value="1"/>
</dbReference>
<comment type="caution">
    <text evidence="11">The sequence shown here is derived from an EMBL/GenBank/DDBJ whole genome shotgun (WGS) entry which is preliminary data.</text>
</comment>
<protein>
    <recommendedName>
        <fullName evidence="10">CRISPR-associated endonuclease Cas1</fullName>
        <ecNumber evidence="10">3.1.-.-</ecNumber>
    </recommendedName>
</protein>
<evidence type="ECO:0000256" key="2">
    <source>
        <dbReference type="ARBA" id="ARBA00022723"/>
    </source>
</evidence>
<dbReference type="Proteomes" id="UP001193035">
    <property type="component" value="Unassembled WGS sequence"/>
</dbReference>
<keyword evidence="5 10" id="KW-0460">Magnesium</keyword>
<dbReference type="EC" id="3.1.-.-" evidence="10"/>
<dbReference type="InterPro" id="IPR042206">
    <property type="entry name" value="CRISPR-assoc_Cas1_C"/>
</dbReference>
<dbReference type="NCBIfam" id="TIGR03640">
    <property type="entry name" value="cas1_DVULG"/>
    <property type="match status" value="1"/>
</dbReference>
<keyword evidence="6 10" id="KW-0051">Antiviral defense</keyword>
<proteinExistence type="inferred from homology"/>
<dbReference type="GO" id="GO:0004519">
    <property type="term" value="F:endonuclease activity"/>
    <property type="evidence" value="ECO:0007669"/>
    <property type="project" value="UniProtKB-KW"/>
</dbReference>
<dbReference type="InterPro" id="IPR019856">
    <property type="entry name" value="CRISPR-assoc_Cas1_DVULG"/>
</dbReference>
<dbReference type="InterPro" id="IPR002729">
    <property type="entry name" value="CRISPR-assoc_Cas1"/>
</dbReference>
<evidence type="ECO:0000313" key="11">
    <source>
        <dbReference type="EMBL" id="TMV07540.1"/>
    </source>
</evidence>
<dbReference type="HAMAP" id="MF_01470">
    <property type="entry name" value="Cas1"/>
    <property type="match status" value="1"/>
</dbReference>